<organism evidence="1 2">
    <name type="scientific">Mucilaginibacter boryungensis</name>
    <dbReference type="NCBI Taxonomy" id="768480"/>
    <lineage>
        <taxon>Bacteria</taxon>
        <taxon>Pseudomonadati</taxon>
        <taxon>Bacteroidota</taxon>
        <taxon>Sphingobacteriia</taxon>
        <taxon>Sphingobacteriales</taxon>
        <taxon>Sphingobacteriaceae</taxon>
        <taxon>Mucilaginibacter</taxon>
    </lineage>
</organism>
<sequence>MKYIIHPTAEEEKKLMAFLEAENIIYYTEELPDFMLHELKNQEDIKAKNSAVLGDLKKKLKGAEDDE</sequence>
<dbReference type="Proteomes" id="UP000632774">
    <property type="component" value="Unassembled WGS sequence"/>
</dbReference>
<gene>
    <name evidence="1" type="ORF">IRJ18_06230</name>
</gene>
<dbReference type="EMBL" id="JADFFM010000001">
    <property type="protein sequence ID" value="MBE9665951.1"/>
    <property type="molecule type" value="Genomic_DNA"/>
</dbReference>
<evidence type="ECO:0000313" key="2">
    <source>
        <dbReference type="Proteomes" id="UP000632774"/>
    </source>
</evidence>
<evidence type="ECO:0000313" key="1">
    <source>
        <dbReference type="EMBL" id="MBE9665951.1"/>
    </source>
</evidence>
<accession>A0ABR9XFF6</accession>
<proteinExistence type="predicted"/>
<dbReference type="RefSeq" id="WP_194105331.1">
    <property type="nucleotide sequence ID" value="NZ_JADFFM010000001.1"/>
</dbReference>
<keyword evidence="2" id="KW-1185">Reference proteome</keyword>
<protein>
    <submittedName>
        <fullName evidence="1">Uncharacterized protein</fullName>
    </submittedName>
</protein>
<comment type="caution">
    <text evidence="1">The sequence shown here is derived from an EMBL/GenBank/DDBJ whole genome shotgun (WGS) entry which is preliminary data.</text>
</comment>
<name>A0ABR9XFF6_9SPHI</name>
<reference evidence="1 2" key="1">
    <citation type="submission" date="2020-10" db="EMBL/GenBank/DDBJ databases">
        <title>Mucilaginibacter mali sp. nov., isolated from rhizosphere soil of apple orchard.</title>
        <authorList>
            <person name="Lee J.-S."/>
            <person name="Kim H.S."/>
            <person name="Kim J.-S."/>
        </authorList>
    </citation>
    <scope>NUCLEOTIDE SEQUENCE [LARGE SCALE GENOMIC DNA]</scope>
    <source>
        <strain evidence="1 2">KCTC 23157</strain>
    </source>
</reference>